<proteinExistence type="inferred from homology"/>
<feature type="chain" id="PRO_5011743303" evidence="6">
    <location>
        <begin position="22"/>
        <end position="536"/>
    </location>
</feature>
<dbReference type="Gene3D" id="3.40.50.200">
    <property type="entry name" value="Peptidase S8/S53 domain"/>
    <property type="match status" value="2"/>
</dbReference>
<dbReference type="GO" id="GO:0004252">
    <property type="term" value="F:serine-type endopeptidase activity"/>
    <property type="evidence" value="ECO:0007669"/>
    <property type="project" value="UniProtKB-UniRule"/>
</dbReference>
<dbReference type="EMBL" id="FOAF01000015">
    <property type="protein sequence ID" value="SEM52352.1"/>
    <property type="molecule type" value="Genomic_DNA"/>
</dbReference>
<evidence type="ECO:0000256" key="2">
    <source>
        <dbReference type="ARBA" id="ARBA00022670"/>
    </source>
</evidence>
<dbReference type="OrthoDB" id="9798386at2"/>
<evidence type="ECO:0000256" key="1">
    <source>
        <dbReference type="ARBA" id="ARBA00011073"/>
    </source>
</evidence>
<keyword evidence="6" id="KW-0732">Signal</keyword>
<dbReference type="InterPro" id="IPR023828">
    <property type="entry name" value="Peptidase_S8_Ser-AS"/>
</dbReference>
<name>A0A1H7Z197_OLID1</name>
<keyword evidence="3 5" id="KW-0378">Hydrolase</keyword>
<dbReference type="Pfam" id="PF00082">
    <property type="entry name" value="Peptidase_S8"/>
    <property type="match status" value="1"/>
</dbReference>
<feature type="active site" description="Charge relay system" evidence="5">
    <location>
        <position position="458"/>
    </location>
</feature>
<dbReference type="InterPro" id="IPR022398">
    <property type="entry name" value="Peptidase_S8_His-AS"/>
</dbReference>
<dbReference type="SUPFAM" id="SSF52743">
    <property type="entry name" value="Subtilisin-like"/>
    <property type="match status" value="1"/>
</dbReference>
<dbReference type="InterPro" id="IPR050131">
    <property type="entry name" value="Peptidase_S8_subtilisin-like"/>
</dbReference>
<evidence type="ECO:0000259" key="7">
    <source>
        <dbReference type="Pfam" id="PF00082"/>
    </source>
</evidence>
<dbReference type="RefSeq" id="WP_093332554.1">
    <property type="nucleotide sequence ID" value="NZ_FOAF01000015.1"/>
</dbReference>
<keyword evidence="9" id="KW-1185">Reference proteome</keyword>
<feature type="domain" description="Peptidase S8/S53" evidence="7">
    <location>
        <begin position="60"/>
        <end position="491"/>
    </location>
</feature>
<accession>A0A1H7Z197</accession>
<dbReference type="InterPro" id="IPR015500">
    <property type="entry name" value="Peptidase_S8_subtilisin-rel"/>
</dbReference>
<dbReference type="PROSITE" id="PS00137">
    <property type="entry name" value="SUBTILASE_HIS"/>
    <property type="match status" value="1"/>
</dbReference>
<dbReference type="Proteomes" id="UP000199421">
    <property type="component" value="Unassembled WGS sequence"/>
</dbReference>
<evidence type="ECO:0000256" key="6">
    <source>
        <dbReference type="SAM" id="SignalP"/>
    </source>
</evidence>
<dbReference type="PROSITE" id="PS00138">
    <property type="entry name" value="SUBTILASE_SER"/>
    <property type="match status" value="1"/>
</dbReference>
<evidence type="ECO:0000313" key="8">
    <source>
        <dbReference type="EMBL" id="SEM52352.1"/>
    </source>
</evidence>
<evidence type="ECO:0000256" key="3">
    <source>
        <dbReference type="ARBA" id="ARBA00022801"/>
    </source>
</evidence>
<keyword evidence="2 5" id="KW-0645">Protease</keyword>
<evidence type="ECO:0000256" key="4">
    <source>
        <dbReference type="ARBA" id="ARBA00022825"/>
    </source>
</evidence>
<dbReference type="PANTHER" id="PTHR43806">
    <property type="entry name" value="PEPTIDASE S8"/>
    <property type="match status" value="1"/>
</dbReference>
<dbReference type="CDD" id="cd07483">
    <property type="entry name" value="Peptidases_S8_Subtilisin_Novo-like"/>
    <property type="match status" value="1"/>
</dbReference>
<feature type="active site" description="Charge relay system" evidence="5">
    <location>
        <position position="67"/>
    </location>
</feature>
<comment type="similarity">
    <text evidence="1 5">Belongs to the peptidase S8 family.</text>
</comment>
<evidence type="ECO:0000256" key="5">
    <source>
        <dbReference type="PROSITE-ProRule" id="PRU01240"/>
    </source>
</evidence>
<keyword evidence="4 5" id="KW-0720">Serine protease</keyword>
<dbReference type="InterPro" id="IPR000209">
    <property type="entry name" value="Peptidase_S8/S53_dom"/>
</dbReference>
<feature type="signal peptide" evidence="6">
    <location>
        <begin position="1"/>
        <end position="21"/>
    </location>
</feature>
<dbReference type="GO" id="GO:0006508">
    <property type="term" value="P:proteolysis"/>
    <property type="evidence" value="ECO:0007669"/>
    <property type="project" value="UniProtKB-KW"/>
</dbReference>
<protein>
    <submittedName>
        <fullName evidence="8">Subtilase family protein</fullName>
    </submittedName>
</protein>
<gene>
    <name evidence="8" type="ORF">SAMN05661044_05392</name>
</gene>
<dbReference type="PANTHER" id="PTHR43806:SF11">
    <property type="entry name" value="CEREVISIN-RELATED"/>
    <property type="match status" value="1"/>
</dbReference>
<dbReference type="STRING" id="407022.SAMN05661044_05392"/>
<organism evidence="8 9">
    <name type="scientific">Olivibacter domesticus</name>
    <name type="common">Pseudosphingobacterium domesticum</name>
    <dbReference type="NCBI Taxonomy" id="407022"/>
    <lineage>
        <taxon>Bacteria</taxon>
        <taxon>Pseudomonadati</taxon>
        <taxon>Bacteroidota</taxon>
        <taxon>Sphingobacteriia</taxon>
        <taxon>Sphingobacteriales</taxon>
        <taxon>Sphingobacteriaceae</taxon>
        <taxon>Olivibacter</taxon>
    </lineage>
</organism>
<sequence length="536" mass="60033">MNFLKSLLFTSLFILPHLVFSQPNKPKPNWQNLDLQEDGVPGMSTEKAYKELLNDKKGEPIVVAVIDGGVDTKHEDLVNKMWVNKNEVGSDSVDNDKNGYVDDIYGWNFIGNAHGENVQYDNMELLRLIKELHPKYISVLPTTPLDEKERREFIAYQKMNTDYMGKLQIAQLTERVIKAFKNQVDSIVGNIGSDAPTQMEFKRYKPKNKMEGRTLSMINKGMEEEGDFKKFYDELKEGVKHYEAEVNYHLNMDYDPRGIVGDNYENGKERIYGNADVKGPDALHGTHVAGIIAADRNNDVGIKGVADHAKIMAIRVVPDGDERDKDVANAIYYAVDNGAKVINMSFGKPYVKDKQLVDSAVRYAVLQDVLIVHASGNEGEDNDITQNYPNRNYVDSLGLNKGKAENWIEVGATGWKYDASLVTDFSNYGKKSVDVFAPGLDINSTIPESKYKVEQGTSMAAPMVSGVAALIWSYYPSFKAADIKKIILESVVKPVHKVKVVQNKNKRKVLMSEISVTGGVVNVYNALKLAEERSKI</sequence>
<dbReference type="InterPro" id="IPR036852">
    <property type="entry name" value="Peptidase_S8/S53_dom_sf"/>
</dbReference>
<reference evidence="9" key="1">
    <citation type="submission" date="2016-10" db="EMBL/GenBank/DDBJ databases">
        <authorList>
            <person name="Varghese N."/>
            <person name="Submissions S."/>
        </authorList>
    </citation>
    <scope>NUCLEOTIDE SEQUENCE [LARGE SCALE GENOMIC DNA]</scope>
    <source>
        <strain evidence="9">DSM 18733</strain>
    </source>
</reference>
<dbReference type="InterPro" id="IPR034080">
    <property type="entry name" value="Protease_P7-like_dom"/>
</dbReference>
<dbReference type="PRINTS" id="PR00723">
    <property type="entry name" value="SUBTILISIN"/>
</dbReference>
<dbReference type="PROSITE" id="PS51892">
    <property type="entry name" value="SUBTILASE"/>
    <property type="match status" value="1"/>
</dbReference>
<dbReference type="AlphaFoldDB" id="A0A1H7Z197"/>
<feature type="active site" description="Charge relay system" evidence="5">
    <location>
        <position position="284"/>
    </location>
</feature>
<evidence type="ECO:0000313" key="9">
    <source>
        <dbReference type="Proteomes" id="UP000199421"/>
    </source>
</evidence>